<organism evidence="11 12">
    <name type="scientific">Rhododendron simsii</name>
    <name type="common">Sims's rhododendron</name>
    <dbReference type="NCBI Taxonomy" id="118357"/>
    <lineage>
        <taxon>Eukaryota</taxon>
        <taxon>Viridiplantae</taxon>
        <taxon>Streptophyta</taxon>
        <taxon>Embryophyta</taxon>
        <taxon>Tracheophyta</taxon>
        <taxon>Spermatophyta</taxon>
        <taxon>Magnoliopsida</taxon>
        <taxon>eudicotyledons</taxon>
        <taxon>Gunneridae</taxon>
        <taxon>Pentapetalae</taxon>
        <taxon>asterids</taxon>
        <taxon>Ericales</taxon>
        <taxon>Ericaceae</taxon>
        <taxon>Ericoideae</taxon>
        <taxon>Rhodoreae</taxon>
        <taxon>Rhododendron</taxon>
    </lineage>
</organism>
<evidence type="ECO:0000256" key="4">
    <source>
        <dbReference type="ARBA" id="ARBA00022692"/>
    </source>
</evidence>
<keyword evidence="4 9" id="KW-0812">Transmembrane</keyword>
<reference evidence="11" key="1">
    <citation type="submission" date="2019-11" db="EMBL/GenBank/DDBJ databases">
        <authorList>
            <person name="Liu Y."/>
            <person name="Hou J."/>
            <person name="Li T.-Q."/>
            <person name="Guan C.-H."/>
            <person name="Wu X."/>
            <person name="Wu H.-Z."/>
            <person name="Ling F."/>
            <person name="Zhang R."/>
            <person name="Shi X.-G."/>
            <person name="Ren J.-P."/>
            <person name="Chen E.-F."/>
            <person name="Sun J.-M."/>
        </authorList>
    </citation>
    <scope>NUCLEOTIDE SEQUENCE</scope>
    <source>
        <strain evidence="11">Adult_tree_wgs_1</strain>
        <tissue evidence="11">Leaves</tissue>
    </source>
</reference>
<comment type="subcellular location">
    <subcellularLocation>
        <location evidence="1">Membrane</location>
        <topology evidence="1">Multi-pass membrane protein</topology>
    </subcellularLocation>
</comment>
<dbReference type="AlphaFoldDB" id="A0A834M1L4"/>
<comment type="caution">
    <text evidence="11">The sequence shown here is derived from an EMBL/GenBank/DDBJ whole genome shotgun (WGS) entry which is preliminary data.</text>
</comment>
<dbReference type="GO" id="GO:0016020">
    <property type="term" value="C:membrane"/>
    <property type="evidence" value="ECO:0007669"/>
    <property type="project" value="UniProtKB-SubCell"/>
</dbReference>
<dbReference type="PROSITE" id="PS50850">
    <property type="entry name" value="MFS"/>
    <property type="match status" value="1"/>
</dbReference>
<dbReference type="PROSITE" id="PS00216">
    <property type="entry name" value="SUGAR_TRANSPORT_1"/>
    <property type="match status" value="1"/>
</dbReference>
<evidence type="ECO:0000313" key="11">
    <source>
        <dbReference type="EMBL" id="KAF7153703.1"/>
    </source>
</evidence>
<evidence type="ECO:0000256" key="3">
    <source>
        <dbReference type="ARBA" id="ARBA00022448"/>
    </source>
</evidence>
<accession>A0A834M1L4</accession>
<feature type="transmembrane region" description="Helical" evidence="9">
    <location>
        <begin position="31"/>
        <end position="59"/>
    </location>
</feature>
<evidence type="ECO:0000256" key="5">
    <source>
        <dbReference type="ARBA" id="ARBA00022989"/>
    </source>
</evidence>
<comment type="similarity">
    <text evidence="2">Belongs to the major facilitator superfamily. Sugar transporter (TC 2.A.1.1) family.</text>
</comment>
<keyword evidence="3" id="KW-0813">Transport</keyword>
<dbReference type="InterPro" id="IPR036259">
    <property type="entry name" value="MFS_trans_sf"/>
</dbReference>
<keyword evidence="12" id="KW-1185">Reference proteome</keyword>
<evidence type="ECO:0000259" key="10">
    <source>
        <dbReference type="PROSITE" id="PS50850"/>
    </source>
</evidence>
<protein>
    <recommendedName>
        <fullName evidence="10">Major facilitator superfamily (MFS) profile domain-containing protein</fullName>
    </recommendedName>
</protein>
<feature type="transmembrane region" description="Helical" evidence="9">
    <location>
        <begin position="71"/>
        <end position="90"/>
    </location>
</feature>
<dbReference type="Pfam" id="PF00083">
    <property type="entry name" value="Sugar_tr"/>
    <property type="match status" value="1"/>
</dbReference>
<evidence type="ECO:0000256" key="2">
    <source>
        <dbReference type="ARBA" id="ARBA00010992"/>
    </source>
</evidence>
<dbReference type="GO" id="GO:0015144">
    <property type="term" value="F:carbohydrate transmembrane transporter activity"/>
    <property type="evidence" value="ECO:0007669"/>
    <property type="project" value="InterPro"/>
</dbReference>
<evidence type="ECO:0000256" key="9">
    <source>
        <dbReference type="SAM" id="Phobius"/>
    </source>
</evidence>
<dbReference type="Gene3D" id="1.20.1250.20">
    <property type="entry name" value="MFS general substrate transporter like domains"/>
    <property type="match status" value="1"/>
</dbReference>
<keyword evidence="5 9" id="KW-1133">Transmembrane helix</keyword>
<name>A0A834M1L4_RHOSS</name>
<dbReference type="EMBL" id="WJXA01000001">
    <property type="protein sequence ID" value="KAF7153703.1"/>
    <property type="molecule type" value="Genomic_DNA"/>
</dbReference>
<dbReference type="InterPro" id="IPR020846">
    <property type="entry name" value="MFS_dom"/>
</dbReference>
<evidence type="ECO:0000256" key="1">
    <source>
        <dbReference type="ARBA" id="ARBA00004141"/>
    </source>
</evidence>
<comment type="similarity">
    <text evidence="7">Belongs to the major facilitator superfamily. Phosphate:H(+) symporter (TC 2.A.1.9) family.</text>
</comment>
<feature type="domain" description="Major facilitator superfamily (MFS) profile" evidence="10">
    <location>
        <begin position="35"/>
        <end position="123"/>
    </location>
</feature>
<feature type="region of interest" description="Disordered" evidence="8">
    <location>
        <begin position="1"/>
        <end position="24"/>
    </location>
</feature>
<dbReference type="InterPro" id="IPR005828">
    <property type="entry name" value="MFS_sugar_transport-like"/>
</dbReference>
<dbReference type="PANTHER" id="PTHR23500">
    <property type="entry name" value="SOLUTE CARRIER FAMILY 2, FACILITATED GLUCOSE TRANSPORTER"/>
    <property type="match status" value="1"/>
</dbReference>
<dbReference type="PANTHER" id="PTHR23500:SF432">
    <property type="entry name" value="POLYOL TRANSPORTER 5-LIKE"/>
    <property type="match status" value="1"/>
</dbReference>
<evidence type="ECO:0000256" key="6">
    <source>
        <dbReference type="ARBA" id="ARBA00023136"/>
    </source>
</evidence>
<keyword evidence="6 9" id="KW-0472">Membrane</keyword>
<evidence type="ECO:0000256" key="7">
    <source>
        <dbReference type="ARBA" id="ARBA00044504"/>
    </source>
</evidence>
<dbReference type="InterPro" id="IPR045262">
    <property type="entry name" value="STP/PLT_plant"/>
</dbReference>
<dbReference type="OrthoDB" id="1740013at2759"/>
<evidence type="ECO:0000256" key="8">
    <source>
        <dbReference type="SAM" id="MobiDB-lite"/>
    </source>
</evidence>
<dbReference type="SUPFAM" id="SSF103473">
    <property type="entry name" value="MFS general substrate transporter"/>
    <property type="match status" value="1"/>
</dbReference>
<dbReference type="InterPro" id="IPR005829">
    <property type="entry name" value="Sugar_transporter_CS"/>
</dbReference>
<proteinExistence type="inferred from homology"/>
<evidence type="ECO:0000313" key="12">
    <source>
        <dbReference type="Proteomes" id="UP000626092"/>
    </source>
</evidence>
<gene>
    <name evidence="11" type="ORF">RHSIM_Rhsim01G0096200</name>
</gene>
<dbReference type="Proteomes" id="UP000626092">
    <property type="component" value="Unassembled WGS sequence"/>
</dbReference>
<sequence>MEKTHEIDESPQLKLASSSSFRPRNPPLNKYALACAVLASTNSILLGYDIGVMSGAVLYIKDNLKISSTQVEILVGSLNVCSLIGSFAAGATSDRIGRRYTIVVAAAQFLLGTYQGGFSTFKK</sequence>